<gene>
    <name evidence="4" type="ORF">cyc_02174</name>
</gene>
<dbReference type="AlphaFoldDB" id="A0A1D3D1V8"/>
<evidence type="ECO:0000313" key="5">
    <source>
        <dbReference type="Proteomes" id="UP000095192"/>
    </source>
</evidence>
<protein>
    <submittedName>
        <fullName evidence="4">Yl1 nuclear protein domain-containing protein</fullName>
    </submittedName>
</protein>
<dbReference type="PANTHER" id="PTHR13275:SF4">
    <property type="entry name" value="VACUOLAR PROTEIN SORTING-ASSOCIATED PROTEIN 72 HOMOLOG"/>
    <property type="match status" value="1"/>
</dbReference>
<keyword evidence="2" id="KW-1133">Transmembrane helix</keyword>
<comment type="caution">
    <text evidence="4">The sequence shown here is derived from an EMBL/GenBank/DDBJ whole genome shotgun (WGS) entry which is preliminary data.</text>
</comment>
<evidence type="ECO:0000313" key="4">
    <source>
        <dbReference type="EMBL" id="OEH77448.1"/>
    </source>
</evidence>
<accession>A0A1D3D1V8</accession>
<organism evidence="4 5">
    <name type="scientific">Cyclospora cayetanensis</name>
    <dbReference type="NCBI Taxonomy" id="88456"/>
    <lineage>
        <taxon>Eukaryota</taxon>
        <taxon>Sar</taxon>
        <taxon>Alveolata</taxon>
        <taxon>Apicomplexa</taxon>
        <taxon>Conoidasida</taxon>
        <taxon>Coccidia</taxon>
        <taxon>Eucoccidiorida</taxon>
        <taxon>Eimeriorina</taxon>
        <taxon>Eimeriidae</taxon>
        <taxon>Cyclospora</taxon>
    </lineage>
</organism>
<dbReference type="GO" id="GO:0005634">
    <property type="term" value="C:nucleus"/>
    <property type="evidence" value="ECO:0007669"/>
    <property type="project" value="TreeGrafter"/>
</dbReference>
<dbReference type="InParanoid" id="A0A1D3D1V8"/>
<evidence type="ECO:0000259" key="3">
    <source>
        <dbReference type="SMART" id="SM00993"/>
    </source>
</evidence>
<keyword evidence="5" id="KW-1185">Reference proteome</keyword>
<reference evidence="4 5" key="1">
    <citation type="journal article" date="2016" name="BMC Genomics">
        <title>Comparative genomics reveals Cyclospora cayetanensis possesses coccidia-like metabolism and invasion components but unique surface antigens.</title>
        <authorList>
            <person name="Liu S."/>
            <person name="Wang L."/>
            <person name="Zheng H."/>
            <person name="Xu Z."/>
            <person name="Roellig D.M."/>
            <person name="Li N."/>
            <person name="Frace M.A."/>
            <person name="Tang K."/>
            <person name="Arrowood M.J."/>
            <person name="Moss D.M."/>
            <person name="Zhang L."/>
            <person name="Feng Y."/>
            <person name="Xiao L."/>
        </authorList>
    </citation>
    <scope>NUCLEOTIDE SEQUENCE [LARGE SCALE GENOMIC DNA]</scope>
    <source>
        <strain evidence="4 5">CHN_HEN01</strain>
    </source>
</reference>
<keyword evidence="2" id="KW-0812">Transmembrane</keyword>
<name>A0A1D3D1V8_9EIME</name>
<sequence>MSQEEHLLLADKTEKETAEALTVQQQHRELRQLHKEWKGAPYKGPYEMLVSWASYLQEEDYEKVLLIFTDGRLPAVYEAVPPTGFTLCLPWLHVLLNAFCAAHLLVMLFFSVPPKSRCALTGLPARYFDPLTRCFYSSAAAFKALRTAFHRMREREVYRQLVDLDHAIKTQEEKIIYLHKAAARAPTKSWEMIQVTQGPPSSSTRGGAPSGAPYKKRRRGKGAS</sequence>
<feature type="compositionally biased region" description="Basic residues" evidence="1">
    <location>
        <begin position="214"/>
        <end position="224"/>
    </location>
</feature>
<feature type="transmembrane region" description="Helical" evidence="2">
    <location>
        <begin position="91"/>
        <end position="110"/>
    </location>
</feature>
<dbReference type="Pfam" id="PF08265">
    <property type="entry name" value="YL1_C"/>
    <property type="match status" value="1"/>
</dbReference>
<dbReference type="Proteomes" id="UP000095192">
    <property type="component" value="Unassembled WGS sequence"/>
</dbReference>
<keyword evidence="2" id="KW-0472">Membrane</keyword>
<dbReference type="SMART" id="SM00993">
    <property type="entry name" value="YL1_C"/>
    <property type="match status" value="1"/>
</dbReference>
<feature type="compositionally biased region" description="Polar residues" evidence="1">
    <location>
        <begin position="194"/>
        <end position="205"/>
    </location>
</feature>
<feature type="region of interest" description="Disordered" evidence="1">
    <location>
        <begin position="193"/>
        <end position="224"/>
    </location>
</feature>
<dbReference type="PANTHER" id="PTHR13275">
    <property type="entry name" value="YL-1 PROTEIN TRANSCRIPTION FACTOR-LIKE 1"/>
    <property type="match status" value="1"/>
</dbReference>
<dbReference type="VEuPathDB" id="ToxoDB:cyc_02174"/>
<dbReference type="InterPro" id="IPR013272">
    <property type="entry name" value="Vps72/YL1_C"/>
</dbReference>
<dbReference type="VEuPathDB" id="ToxoDB:LOC34619064"/>
<proteinExistence type="predicted"/>
<dbReference type="EMBL" id="JROU02001086">
    <property type="protein sequence ID" value="OEH77448.1"/>
    <property type="molecule type" value="Genomic_DNA"/>
</dbReference>
<evidence type="ECO:0000256" key="2">
    <source>
        <dbReference type="SAM" id="Phobius"/>
    </source>
</evidence>
<feature type="domain" description="Vps72/YL1 C-terminal" evidence="3">
    <location>
        <begin position="116"/>
        <end position="145"/>
    </location>
</feature>
<evidence type="ECO:0000256" key="1">
    <source>
        <dbReference type="SAM" id="MobiDB-lite"/>
    </source>
</evidence>